<accession>A0A1L0BZD5</accession>
<dbReference type="GO" id="GO:0000976">
    <property type="term" value="F:transcription cis-regulatory region binding"/>
    <property type="evidence" value="ECO:0007669"/>
    <property type="project" value="TreeGrafter"/>
</dbReference>
<evidence type="ECO:0000313" key="3">
    <source>
        <dbReference type="EMBL" id="SGZ55786.1"/>
    </source>
</evidence>
<proteinExistence type="predicted"/>
<dbReference type="InterPro" id="IPR021858">
    <property type="entry name" value="Fun_TF"/>
</dbReference>
<dbReference type="EMBL" id="LT635767">
    <property type="protein sequence ID" value="SGZ55786.1"/>
    <property type="molecule type" value="Genomic_DNA"/>
</dbReference>
<dbReference type="GO" id="GO:0045944">
    <property type="term" value="P:positive regulation of transcription by RNA polymerase II"/>
    <property type="evidence" value="ECO:0007669"/>
    <property type="project" value="TreeGrafter"/>
</dbReference>
<protein>
    <submittedName>
        <fullName evidence="3">CIC11C00000000898</fullName>
    </submittedName>
</protein>
<dbReference type="GO" id="GO:0005634">
    <property type="term" value="C:nucleus"/>
    <property type="evidence" value="ECO:0007669"/>
    <property type="project" value="UniProtKB-SubCell"/>
</dbReference>
<keyword evidence="2" id="KW-0539">Nucleus</keyword>
<dbReference type="GO" id="GO:0003700">
    <property type="term" value="F:DNA-binding transcription factor activity"/>
    <property type="evidence" value="ECO:0007669"/>
    <property type="project" value="TreeGrafter"/>
</dbReference>
<dbReference type="Pfam" id="PF11951">
    <property type="entry name" value="Fungal_trans_2"/>
    <property type="match status" value="1"/>
</dbReference>
<organism evidence="3 4">
    <name type="scientific">Sungouiella intermedia</name>
    <dbReference type="NCBI Taxonomy" id="45354"/>
    <lineage>
        <taxon>Eukaryota</taxon>
        <taxon>Fungi</taxon>
        <taxon>Dikarya</taxon>
        <taxon>Ascomycota</taxon>
        <taxon>Saccharomycotina</taxon>
        <taxon>Pichiomycetes</taxon>
        <taxon>Metschnikowiaceae</taxon>
        <taxon>Sungouiella</taxon>
    </lineage>
</organism>
<evidence type="ECO:0000256" key="2">
    <source>
        <dbReference type="ARBA" id="ARBA00023242"/>
    </source>
</evidence>
<evidence type="ECO:0000256" key="1">
    <source>
        <dbReference type="ARBA" id="ARBA00004123"/>
    </source>
</evidence>
<reference evidence="3 4" key="1">
    <citation type="submission" date="2016-10" db="EMBL/GenBank/DDBJ databases">
        <authorList>
            <person name="de Groot N.N."/>
        </authorList>
    </citation>
    <scope>NUCLEOTIDE SEQUENCE [LARGE SCALE GENOMIC DNA]</scope>
    <source>
        <strain evidence="3 4">PYCC 4715</strain>
    </source>
</reference>
<evidence type="ECO:0000313" key="4">
    <source>
        <dbReference type="Proteomes" id="UP000182259"/>
    </source>
</evidence>
<gene>
    <name evidence="3" type="ORF">SAMEA4029009_CIC11G00000000898</name>
</gene>
<sequence length="525" mass="59434">MKWLQNPELPQGCNSDPASEGFNNATIEFFNDPNVEIYNNTEDLNVQMEEFDNATIGDYNNSANQVCNNTKYIISPGMNLSGLNPPGTGINGLPVSGMNLSPLIGFDVSQFMESEALPLSPEQFPLVPSPSLPISHRLSPLEIAYFDYFHNNVCSRFSIVPNKINTFLQALVQLSVTDLAVLYCLLGWGQIMKDRHLSRTPHSSNSCTSESEFTRKLLSILAKRDKTNPSELVLFLFCYATLMCIEISVGDTDEWSWYLTRSYNLLNTMGGYKVLSKYSHEGKVLAQNFAYFDILASQSNVNGTYYPVEDYNEICCVDGSYSIDSMQGCIRPLIFILGDVINLIVQSKNIASSEVNDENWHLHNDVLVKAKELEDRIDNACIDASDFKVLSENDVIENHYTLFALYQMVIQLYLKHSLRRLPPVVPEIQLTLRKVNECLLSLIDTSLALSLSFPLLIAGISAVRQSDRDEILRKINYIVEKQEFDNLTKVRRVLKEVWKIKAEGSLCVDWYKITKKFGWRLNAGR</sequence>
<dbReference type="Proteomes" id="UP000182259">
    <property type="component" value="Chromosome IV"/>
</dbReference>
<dbReference type="AlphaFoldDB" id="A0A1L0BZD5"/>
<comment type="subcellular location">
    <subcellularLocation>
        <location evidence="1">Nucleus</location>
    </subcellularLocation>
</comment>
<name>A0A1L0BZD5_9ASCO</name>
<dbReference type="PANTHER" id="PTHR37534">
    <property type="entry name" value="TRANSCRIPTIONAL ACTIVATOR PROTEIN UGA3"/>
    <property type="match status" value="1"/>
</dbReference>
<dbReference type="PANTHER" id="PTHR37534:SF7">
    <property type="entry name" value="TRANSCRIPTIONAL ACTIVATOR PROTEIN UGA3"/>
    <property type="match status" value="1"/>
</dbReference>